<keyword evidence="7 8" id="KW-0573">Peptidoglycan synthesis</keyword>
<evidence type="ECO:0000256" key="6">
    <source>
        <dbReference type="ARBA" id="ARBA00022840"/>
    </source>
</evidence>
<accession>A0A7K3WAD6</accession>
<comment type="subcellular location">
    <subcellularLocation>
        <location evidence="1 7 8">Cytoplasm</location>
    </subcellularLocation>
</comment>
<dbReference type="InterPro" id="IPR036615">
    <property type="entry name" value="Mur_ligase_C_dom_sf"/>
</dbReference>
<dbReference type="InterPro" id="IPR013221">
    <property type="entry name" value="Mur_ligase_cen"/>
</dbReference>
<evidence type="ECO:0000313" key="11">
    <source>
        <dbReference type="EMBL" id="NEL53422.1"/>
    </source>
</evidence>
<keyword evidence="6 7" id="KW-0067">ATP-binding</keyword>
<feature type="binding site" evidence="7">
    <location>
        <begin position="119"/>
        <end position="125"/>
    </location>
    <ligand>
        <name>ATP</name>
        <dbReference type="ChEBI" id="CHEBI:30616"/>
    </ligand>
</feature>
<dbReference type="InterPro" id="IPR036565">
    <property type="entry name" value="Mur-like_cat_sf"/>
</dbReference>
<comment type="function">
    <text evidence="7 8">Cell wall formation. Catalyzes the addition of glutamate to the nucleotide precursor UDP-N-acetylmuramoyl-L-alanine (UMA).</text>
</comment>
<comment type="pathway">
    <text evidence="2 7 8">Cell wall biogenesis; peptidoglycan biosynthesis.</text>
</comment>
<name>A0A7K3WAD6_9ACTN</name>
<dbReference type="Gene3D" id="3.90.190.20">
    <property type="entry name" value="Mur ligase, C-terminal domain"/>
    <property type="match status" value="1"/>
</dbReference>
<evidence type="ECO:0000256" key="3">
    <source>
        <dbReference type="ARBA" id="ARBA00022490"/>
    </source>
</evidence>
<dbReference type="GO" id="GO:0005524">
    <property type="term" value="F:ATP binding"/>
    <property type="evidence" value="ECO:0007669"/>
    <property type="project" value="UniProtKB-UniRule"/>
</dbReference>
<keyword evidence="3 7" id="KW-0963">Cytoplasm</keyword>
<dbReference type="GO" id="GO:0008764">
    <property type="term" value="F:UDP-N-acetylmuramoylalanine-D-glutamate ligase activity"/>
    <property type="evidence" value="ECO:0007669"/>
    <property type="project" value="UniProtKB-UniRule"/>
</dbReference>
<comment type="catalytic activity">
    <reaction evidence="7 8">
        <text>UDP-N-acetyl-alpha-D-muramoyl-L-alanine + D-glutamate + ATP = UDP-N-acetyl-alpha-D-muramoyl-L-alanyl-D-glutamate + ADP + phosphate + H(+)</text>
        <dbReference type="Rhea" id="RHEA:16429"/>
        <dbReference type="ChEBI" id="CHEBI:15378"/>
        <dbReference type="ChEBI" id="CHEBI:29986"/>
        <dbReference type="ChEBI" id="CHEBI:30616"/>
        <dbReference type="ChEBI" id="CHEBI:43474"/>
        <dbReference type="ChEBI" id="CHEBI:83898"/>
        <dbReference type="ChEBI" id="CHEBI:83900"/>
        <dbReference type="ChEBI" id="CHEBI:456216"/>
        <dbReference type="EC" id="6.3.2.9"/>
    </reaction>
</comment>
<comment type="similarity">
    <text evidence="7">Belongs to the MurCDEF family.</text>
</comment>
<dbReference type="AlphaFoldDB" id="A0A7K3WAD6"/>
<dbReference type="GO" id="GO:0008360">
    <property type="term" value="P:regulation of cell shape"/>
    <property type="evidence" value="ECO:0007669"/>
    <property type="project" value="UniProtKB-KW"/>
</dbReference>
<dbReference type="GO" id="GO:0005737">
    <property type="term" value="C:cytoplasm"/>
    <property type="evidence" value="ECO:0007669"/>
    <property type="project" value="UniProtKB-SubCell"/>
</dbReference>
<protein>
    <recommendedName>
        <fullName evidence="7 8">UDP-N-acetylmuramoylalanine--D-glutamate ligase</fullName>
        <ecNumber evidence="7 8">6.3.2.9</ecNumber>
    </recommendedName>
    <alternativeName>
        <fullName evidence="7">D-glutamic acid-adding enzyme</fullName>
    </alternativeName>
    <alternativeName>
        <fullName evidence="7">UDP-N-acetylmuramoyl-L-alanyl-D-glutamate synthetase</fullName>
    </alternativeName>
</protein>
<dbReference type="InterPro" id="IPR005762">
    <property type="entry name" value="MurD"/>
</dbReference>
<dbReference type="SUPFAM" id="SSF51984">
    <property type="entry name" value="MurCD N-terminal domain"/>
    <property type="match status" value="1"/>
</dbReference>
<evidence type="ECO:0000313" key="12">
    <source>
        <dbReference type="Proteomes" id="UP000470470"/>
    </source>
</evidence>
<dbReference type="PANTHER" id="PTHR43692">
    <property type="entry name" value="UDP-N-ACETYLMURAMOYLALANINE--D-GLUTAMATE LIGASE"/>
    <property type="match status" value="1"/>
</dbReference>
<evidence type="ECO:0000259" key="10">
    <source>
        <dbReference type="Pfam" id="PF08245"/>
    </source>
</evidence>
<keyword evidence="5 7" id="KW-0547">Nucleotide-binding</keyword>
<keyword evidence="12" id="KW-1185">Reference proteome</keyword>
<dbReference type="EMBL" id="JAAGWK010000009">
    <property type="protein sequence ID" value="NEL53422.1"/>
    <property type="molecule type" value="Genomic_DNA"/>
</dbReference>
<dbReference type="UniPathway" id="UPA00219"/>
<dbReference type="GO" id="GO:0009252">
    <property type="term" value="P:peptidoglycan biosynthetic process"/>
    <property type="evidence" value="ECO:0007669"/>
    <property type="project" value="UniProtKB-UniRule"/>
</dbReference>
<organism evidence="11 12">
    <name type="scientific">Goekera deserti</name>
    <dbReference type="NCBI Taxonomy" id="2497753"/>
    <lineage>
        <taxon>Bacteria</taxon>
        <taxon>Bacillati</taxon>
        <taxon>Actinomycetota</taxon>
        <taxon>Actinomycetes</taxon>
        <taxon>Geodermatophilales</taxon>
        <taxon>Geodermatophilaceae</taxon>
        <taxon>Goekera</taxon>
    </lineage>
</organism>
<dbReference type="GO" id="GO:0071555">
    <property type="term" value="P:cell wall organization"/>
    <property type="evidence" value="ECO:0007669"/>
    <property type="project" value="UniProtKB-KW"/>
</dbReference>
<evidence type="ECO:0000256" key="7">
    <source>
        <dbReference type="HAMAP-Rule" id="MF_00639"/>
    </source>
</evidence>
<dbReference type="SUPFAM" id="SSF53623">
    <property type="entry name" value="MurD-like peptide ligases, catalytic domain"/>
    <property type="match status" value="1"/>
</dbReference>
<dbReference type="GO" id="GO:0051301">
    <property type="term" value="P:cell division"/>
    <property type="evidence" value="ECO:0007669"/>
    <property type="project" value="UniProtKB-KW"/>
</dbReference>
<dbReference type="InterPro" id="IPR004101">
    <property type="entry name" value="Mur_ligase_C"/>
</dbReference>
<keyword evidence="7 8" id="KW-0133">Cell shape</keyword>
<evidence type="ECO:0000256" key="2">
    <source>
        <dbReference type="ARBA" id="ARBA00004752"/>
    </source>
</evidence>
<feature type="domain" description="Mur ligase central" evidence="10">
    <location>
        <begin position="117"/>
        <end position="298"/>
    </location>
</feature>
<evidence type="ECO:0000256" key="8">
    <source>
        <dbReference type="RuleBase" id="RU003664"/>
    </source>
</evidence>
<keyword evidence="7 8" id="KW-0961">Cell wall biogenesis/degradation</keyword>
<evidence type="ECO:0000256" key="4">
    <source>
        <dbReference type="ARBA" id="ARBA00022598"/>
    </source>
</evidence>
<dbReference type="Gene3D" id="3.40.1190.10">
    <property type="entry name" value="Mur-like, catalytic domain"/>
    <property type="match status" value="1"/>
</dbReference>
<dbReference type="Pfam" id="PF02875">
    <property type="entry name" value="Mur_ligase_C"/>
    <property type="match status" value="1"/>
</dbReference>
<dbReference type="Proteomes" id="UP000470470">
    <property type="component" value="Unassembled WGS sequence"/>
</dbReference>
<dbReference type="NCBIfam" id="TIGR01087">
    <property type="entry name" value="murD"/>
    <property type="match status" value="1"/>
</dbReference>
<evidence type="ECO:0000256" key="5">
    <source>
        <dbReference type="ARBA" id="ARBA00022741"/>
    </source>
</evidence>
<dbReference type="EC" id="6.3.2.9" evidence="7 8"/>
<dbReference type="RefSeq" id="WP_162392547.1">
    <property type="nucleotide sequence ID" value="NZ_JAABOZ010000002.1"/>
</dbReference>
<evidence type="ECO:0000259" key="9">
    <source>
        <dbReference type="Pfam" id="PF02875"/>
    </source>
</evidence>
<sequence length="482" mass="48684">MSTGPRPGRRVLVAGLGVSGAAAARALLAAGDEVLLTDAAEPAVLGELVGAGATWLGPVVTPPPGLDLVVTSPGWRPDHPLLVGAARTGVEVVGEPELAWRMRLPGPDGEPAPWYAVTGTNGKTTTVTMLEAVLLAGGRRAVAAGNVGRPLVEVVTAREPDGSPSFDAVAVELSSFQLHWSSTIAPAAAAVLNVADDHVDWHGSPEAYRDAKARVLALTPVAVADAGDPVASGLVRAHPHPVTVTLREPAPGQLGVRAGALVDRAFSEGPAGELLLEAGALQVAGPHNLTNALVAAALGRAAGVSPADVGRGLAGFRGGAHRNVLVATVDGVDFVDDSKATNPHAAAASLAGYPRVVWIAGGLLKGADVDQLVAQVAPRLAGVVLLGRDREQLARSLARHAPSVPRTVVPSGDHGAVVTGVTGGTGERVSAEDVMRQVVSAAARLARPGDTVLLAPAAASMDVFTDYGHRGRAFADAVRALG</sequence>
<reference evidence="11 12" key="1">
    <citation type="submission" date="2020-02" db="EMBL/GenBank/DDBJ databases">
        <title>The whole genome sequence of CPCC 205119.</title>
        <authorList>
            <person name="Jiang Z."/>
        </authorList>
    </citation>
    <scope>NUCLEOTIDE SEQUENCE [LARGE SCALE GENOMIC DNA]</scope>
    <source>
        <strain evidence="11 12">CPCC 205119</strain>
    </source>
</reference>
<proteinExistence type="inferred from homology"/>
<keyword evidence="7 8" id="KW-0131">Cell cycle</keyword>
<keyword evidence="4 7" id="KW-0436">Ligase</keyword>
<comment type="caution">
    <text evidence="11">The sequence shown here is derived from an EMBL/GenBank/DDBJ whole genome shotgun (WGS) entry which is preliminary data.</text>
</comment>
<dbReference type="SUPFAM" id="SSF53244">
    <property type="entry name" value="MurD-like peptide ligases, peptide-binding domain"/>
    <property type="match status" value="1"/>
</dbReference>
<dbReference type="HAMAP" id="MF_00639">
    <property type="entry name" value="MurD"/>
    <property type="match status" value="1"/>
</dbReference>
<dbReference type="PANTHER" id="PTHR43692:SF1">
    <property type="entry name" value="UDP-N-ACETYLMURAMOYLALANINE--D-GLUTAMATE LIGASE"/>
    <property type="match status" value="1"/>
</dbReference>
<dbReference type="Pfam" id="PF08245">
    <property type="entry name" value="Mur_ligase_M"/>
    <property type="match status" value="1"/>
</dbReference>
<keyword evidence="7 8" id="KW-0132">Cell division</keyword>
<gene>
    <name evidence="7 11" type="primary">murD</name>
    <name evidence="11" type="ORF">G1H19_05285</name>
</gene>
<evidence type="ECO:0000256" key="1">
    <source>
        <dbReference type="ARBA" id="ARBA00004496"/>
    </source>
</evidence>
<dbReference type="Gene3D" id="3.40.50.720">
    <property type="entry name" value="NAD(P)-binding Rossmann-like Domain"/>
    <property type="match status" value="1"/>
</dbReference>
<feature type="domain" description="Mur ligase C-terminal" evidence="9">
    <location>
        <begin position="321"/>
        <end position="457"/>
    </location>
</feature>